<evidence type="ECO:0000313" key="1">
    <source>
        <dbReference type="EMBL" id="CAG9983143.1"/>
    </source>
</evidence>
<dbReference type="OrthoDB" id="5123850at2759"/>
<name>A0A9N9Y2P1_9HYPO</name>
<reference evidence="1 2" key="2">
    <citation type="submission" date="2021-10" db="EMBL/GenBank/DDBJ databases">
        <authorList>
            <person name="Piombo E."/>
        </authorList>
    </citation>
    <scope>NUCLEOTIDE SEQUENCE [LARGE SCALE GENOMIC DNA]</scope>
</reference>
<protein>
    <submittedName>
        <fullName evidence="1">Uncharacterized protein</fullName>
    </submittedName>
</protein>
<gene>
    <name evidence="1" type="ORF">CBYS24578_00017873</name>
</gene>
<comment type="caution">
    <text evidence="1">The sequence shown here is derived from an EMBL/GenBank/DDBJ whole genome shotgun (WGS) entry which is preliminary data.</text>
</comment>
<dbReference type="AlphaFoldDB" id="A0A9N9Y2P1"/>
<proteinExistence type="predicted"/>
<reference evidence="2" key="1">
    <citation type="submission" date="2019-06" db="EMBL/GenBank/DDBJ databases">
        <authorList>
            <person name="Broberg M."/>
        </authorList>
    </citation>
    <scope>NUCLEOTIDE SEQUENCE [LARGE SCALE GENOMIC DNA]</scope>
</reference>
<accession>A0A9N9Y2P1</accession>
<sequence length="513" mass="57834">MALVGPTVPPPFTYARIRGELDSPTAWPFLSTFEAAKLLHARTLKEQYMEQGRCASQPSFFLPRFEWPNVDSSQLTNALNVSSDDAVDEIGLIAPMPPWQDRVWMQNQVLSRAPNWQQHLTDIRNVLVEIQNKRFLSQAGVNSLLTIMLYGLEGIIGKISSPLRICLYKQGNVYVPAFYRSPPTDYQYVPGTRLVRGNHSGGLPYPNWTWFNMAGRRFLVGAVQFFDGATNSGIHWATIIFDRQTATLYYIDTLAFGREERCRAACYSVRSFWTEQGHPFTFTAICLNLTSHEMPGSSGVLAIFTLWVMIRGLVGRDIRAMDLTQVLPVYPYPAIPLAMFDSAIGLLAPDWHLWSSREKSLSQARALLAAICCNELGIRNGKIRLVAGPEAPIHGASRFCFHLFGSPAAMYTISSGFSALGGYLPIEISPIQQFPANWRRVFMSPFLSGNFNPRYCPFLWERAVPTLSPDELPPPPHWFRRPRIDGGHSELRAGKPYDPTMYLSLMPRVPNYM</sequence>
<organism evidence="1 2">
    <name type="scientific">Clonostachys byssicola</name>
    <dbReference type="NCBI Taxonomy" id="160290"/>
    <lineage>
        <taxon>Eukaryota</taxon>
        <taxon>Fungi</taxon>
        <taxon>Dikarya</taxon>
        <taxon>Ascomycota</taxon>
        <taxon>Pezizomycotina</taxon>
        <taxon>Sordariomycetes</taxon>
        <taxon>Hypocreomycetidae</taxon>
        <taxon>Hypocreales</taxon>
        <taxon>Bionectriaceae</taxon>
        <taxon>Clonostachys</taxon>
    </lineage>
</organism>
<evidence type="ECO:0000313" key="2">
    <source>
        <dbReference type="Proteomes" id="UP000754883"/>
    </source>
</evidence>
<dbReference type="EMBL" id="CABFNO020001359">
    <property type="protein sequence ID" value="CAG9983143.1"/>
    <property type="molecule type" value="Genomic_DNA"/>
</dbReference>
<keyword evidence="2" id="KW-1185">Reference proteome</keyword>
<dbReference type="Proteomes" id="UP000754883">
    <property type="component" value="Unassembled WGS sequence"/>
</dbReference>